<proteinExistence type="predicted"/>
<keyword evidence="3" id="KW-0812">Transmembrane</keyword>
<dbReference type="Proteomes" id="UP000324897">
    <property type="component" value="Chromosome 5"/>
</dbReference>
<dbReference type="SUPFAM" id="SSF48576">
    <property type="entry name" value="Terpenoid synthases"/>
    <property type="match status" value="1"/>
</dbReference>
<evidence type="ECO:0000256" key="2">
    <source>
        <dbReference type="ARBA" id="ARBA00022723"/>
    </source>
</evidence>
<feature type="domain" description="Terpene synthase metal-binding" evidence="5">
    <location>
        <begin position="254"/>
        <end position="503"/>
    </location>
</feature>
<keyword evidence="3" id="KW-1133">Transmembrane helix</keyword>
<evidence type="ECO:0000259" key="4">
    <source>
        <dbReference type="Pfam" id="PF01397"/>
    </source>
</evidence>
<dbReference type="OrthoDB" id="1877784at2759"/>
<organism evidence="6 7">
    <name type="scientific">Eragrostis curvula</name>
    <name type="common">weeping love grass</name>
    <dbReference type="NCBI Taxonomy" id="38414"/>
    <lineage>
        <taxon>Eukaryota</taxon>
        <taxon>Viridiplantae</taxon>
        <taxon>Streptophyta</taxon>
        <taxon>Embryophyta</taxon>
        <taxon>Tracheophyta</taxon>
        <taxon>Spermatophyta</taxon>
        <taxon>Magnoliopsida</taxon>
        <taxon>Liliopsida</taxon>
        <taxon>Poales</taxon>
        <taxon>Poaceae</taxon>
        <taxon>PACMAD clade</taxon>
        <taxon>Chloridoideae</taxon>
        <taxon>Eragrostideae</taxon>
        <taxon>Eragrostidinae</taxon>
        <taxon>Eragrostis</taxon>
    </lineage>
</organism>
<dbReference type="AlphaFoldDB" id="A0A5J9WI43"/>
<reference evidence="6 7" key="1">
    <citation type="journal article" date="2019" name="Sci. Rep.">
        <title>A high-quality genome of Eragrostis curvula grass provides insights into Poaceae evolution and supports new strategies to enhance forage quality.</title>
        <authorList>
            <person name="Carballo J."/>
            <person name="Santos B.A.C.M."/>
            <person name="Zappacosta D."/>
            <person name="Garbus I."/>
            <person name="Selva J.P."/>
            <person name="Gallo C.A."/>
            <person name="Diaz A."/>
            <person name="Albertini E."/>
            <person name="Caccamo M."/>
            <person name="Echenique V."/>
        </authorList>
    </citation>
    <scope>NUCLEOTIDE SEQUENCE [LARGE SCALE GENOMIC DNA]</scope>
    <source>
        <strain evidence="7">cv. Victoria</strain>
        <tissue evidence="6">Leaf</tissue>
    </source>
</reference>
<dbReference type="GO" id="GO:0000287">
    <property type="term" value="F:magnesium ion binding"/>
    <property type="evidence" value="ECO:0007669"/>
    <property type="project" value="InterPro"/>
</dbReference>
<dbReference type="Pfam" id="PF03936">
    <property type="entry name" value="Terpene_synth_C"/>
    <property type="match status" value="1"/>
</dbReference>
<dbReference type="InterPro" id="IPR036965">
    <property type="entry name" value="Terpene_synth_N_sf"/>
</dbReference>
<gene>
    <name evidence="6" type="ORF">EJB05_06528</name>
</gene>
<comment type="cofactor">
    <cofactor evidence="1">
        <name>Mg(2+)</name>
        <dbReference type="ChEBI" id="CHEBI:18420"/>
    </cofactor>
</comment>
<evidence type="ECO:0000313" key="7">
    <source>
        <dbReference type="Proteomes" id="UP000324897"/>
    </source>
</evidence>
<dbReference type="GO" id="GO:0010333">
    <property type="term" value="F:terpene synthase activity"/>
    <property type="evidence" value="ECO:0007669"/>
    <property type="project" value="InterPro"/>
</dbReference>
<sequence length="634" mass="70743">MVAANTGVSPFEPSLTEHYILAHESLTICVRMKESQERMRERAHQLQGEVRRMFEAGKAKSAVELATLVDTIEHLGIDHYFRDEIAAAMRRVCSEELEFSSSNDLHVVALRFRLLRQHGIWVSADVFDKFRDDDGKGSFSPSLCNNPSGLLSLYNVAHIAIPGEKALDDAIAFTKRHLEGTKDKLKSPLAEQVSRAFDIPLPRISRRVENMHYVAEYGQEEAHDAALLELARLDFELVRCLHLKELSLTLWWRELYNDVKLPYARDRIVEVFFWACGVIPEEENSRARVIFVKVFAYASLVDDTYDVHATLEESQKFNEAIQRQVLSILQIVSFCGTRSLLTLCRWDERAVSVVPEYLRTLYLRTLQGFKEFEGMLEPNEKYRMPYVIKAANESHEPSFAEHVRVSTFSSGLPMLVAVVLMGVAGDVVDDHATRAALEWADGLPDMVLASGQVGRFLNDMASYTLGKNRKDVANAHECYAKEHGVTGADAFAAIARMTEDAWRTINRGCMEMDDPAMLPAVRLAVVDLTRSVEIMYLGGRRDAYTFGSTLSRISSPHYSSSPSRQLPAPLLLLCLATALLYLAAAAASAQSGFFGRPIRLLASLRSVPVSLLCLAVTALPAAPLLLLPLLPLPG</sequence>
<dbReference type="Gene3D" id="1.50.10.130">
    <property type="entry name" value="Terpene synthase, N-terminal domain"/>
    <property type="match status" value="1"/>
</dbReference>
<feature type="non-terminal residue" evidence="6">
    <location>
        <position position="1"/>
    </location>
</feature>
<dbReference type="InterPro" id="IPR005630">
    <property type="entry name" value="Terpene_synthase_metal-bd"/>
</dbReference>
<accession>A0A5J9WI43</accession>
<dbReference type="InterPro" id="IPR044814">
    <property type="entry name" value="Terpene_cyclase_plant_C1"/>
</dbReference>
<evidence type="ECO:0000259" key="5">
    <source>
        <dbReference type="Pfam" id="PF03936"/>
    </source>
</evidence>
<feature type="domain" description="Terpene synthase N-terminal" evidence="4">
    <location>
        <begin position="34"/>
        <end position="196"/>
    </location>
</feature>
<evidence type="ECO:0008006" key="8">
    <source>
        <dbReference type="Google" id="ProtNLM"/>
    </source>
</evidence>
<feature type="transmembrane region" description="Helical" evidence="3">
    <location>
        <begin position="609"/>
        <end position="630"/>
    </location>
</feature>
<keyword evidence="7" id="KW-1185">Reference proteome</keyword>
<dbReference type="SUPFAM" id="SSF48239">
    <property type="entry name" value="Terpenoid cyclases/Protein prenyltransferases"/>
    <property type="match status" value="1"/>
</dbReference>
<evidence type="ECO:0000256" key="1">
    <source>
        <dbReference type="ARBA" id="ARBA00001946"/>
    </source>
</evidence>
<evidence type="ECO:0000313" key="6">
    <source>
        <dbReference type="EMBL" id="TVU46954.1"/>
    </source>
</evidence>
<dbReference type="InterPro" id="IPR001906">
    <property type="entry name" value="Terpene_synth_N"/>
</dbReference>
<dbReference type="Pfam" id="PF01397">
    <property type="entry name" value="Terpene_synth"/>
    <property type="match status" value="1"/>
</dbReference>
<dbReference type="Gramene" id="TVU46954">
    <property type="protein sequence ID" value="TVU46954"/>
    <property type="gene ID" value="EJB05_06528"/>
</dbReference>
<dbReference type="InterPro" id="IPR050148">
    <property type="entry name" value="Terpene_synthase-like"/>
</dbReference>
<evidence type="ECO:0000256" key="3">
    <source>
        <dbReference type="SAM" id="Phobius"/>
    </source>
</evidence>
<dbReference type="PANTHER" id="PTHR31225:SF63">
    <property type="entry name" value="BETA-SELINENE SYNTHASE"/>
    <property type="match status" value="1"/>
</dbReference>
<dbReference type="EMBL" id="RWGY01000004">
    <property type="protein sequence ID" value="TVU46954.1"/>
    <property type="molecule type" value="Genomic_DNA"/>
</dbReference>
<keyword evidence="2" id="KW-0479">Metal-binding</keyword>
<name>A0A5J9WI43_9POAL</name>
<dbReference type="CDD" id="cd00684">
    <property type="entry name" value="Terpene_cyclase_plant_C1"/>
    <property type="match status" value="1"/>
</dbReference>
<feature type="transmembrane region" description="Helical" evidence="3">
    <location>
        <begin position="566"/>
        <end position="588"/>
    </location>
</feature>
<protein>
    <recommendedName>
        <fullName evidence="8">Terpene synthase N-terminal domain-containing protein</fullName>
    </recommendedName>
</protein>
<comment type="caution">
    <text evidence="6">The sequence shown here is derived from an EMBL/GenBank/DDBJ whole genome shotgun (WGS) entry which is preliminary data.</text>
</comment>
<dbReference type="GO" id="GO:0016102">
    <property type="term" value="P:diterpenoid biosynthetic process"/>
    <property type="evidence" value="ECO:0007669"/>
    <property type="project" value="InterPro"/>
</dbReference>
<dbReference type="InterPro" id="IPR008949">
    <property type="entry name" value="Isoprenoid_synthase_dom_sf"/>
</dbReference>
<dbReference type="Gene3D" id="1.10.600.10">
    <property type="entry name" value="Farnesyl Diphosphate Synthase"/>
    <property type="match status" value="1"/>
</dbReference>
<keyword evidence="3" id="KW-0472">Membrane</keyword>
<dbReference type="PANTHER" id="PTHR31225">
    <property type="entry name" value="OS04G0344100 PROTEIN-RELATED"/>
    <property type="match status" value="1"/>
</dbReference>
<dbReference type="InterPro" id="IPR008930">
    <property type="entry name" value="Terpenoid_cyclase/PrenylTrfase"/>
</dbReference>